<evidence type="ECO:0000313" key="4">
    <source>
        <dbReference type="Proteomes" id="UP000318199"/>
    </source>
</evidence>
<evidence type="ECO:0000256" key="2">
    <source>
        <dbReference type="ARBA" id="ARBA00023002"/>
    </source>
</evidence>
<dbReference type="AlphaFoldDB" id="A0A562ZJD5"/>
<comment type="similarity">
    <text evidence="1">Belongs to the LDH2/MDH2 oxidoreductase family.</text>
</comment>
<dbReference type="InterPro" id="IPR043143">
    <property type="entry name" value="Mal/L-sulf/L-lact_DH-like_NADP"/>
</dbReference>
<sequence>MPDPRIPPAQLNRFMAAALRQLGLPESDATTVAQLMTEAETQGSDGHGAIRLAPYARRIRAGGYNLRPDIRVVQDRPGMALLDGDNGFGHLVMKRAAELAIEKARQCGVAWVGAHHSNHAGPASIYARMPLAHDMLGLYFAVGNANHLPPWGGLDMLLSTNPVAVAVPAGEEPPVVLDMATTVTAYGKVKAKAQRGEEMPIGWMIDRLGQPLTDPKRADEGFLLPIGGYKGYGLALIVGLLAGTLNGAAMGRDTIDFNKDDATTTNTGQAILVIDPAAFGDVAAFKARVDQVIRDMRGSERMPGVDRIWLPGEQSHERRIANERDGLALPDALRAQLDKLAGELGLPPLSEH</sequence>
<dbReference type="SUPFAM" id="SSF89733">
    <property type="entry name" value="L-sulfolactate dehydrogenase-like"/>
    <property type="match status" value="1"/>
</dbReference>
<comment type="caution">
    <text evidence="3">The sequence shown here is derived from an EMBL/GenBank/DDBJ whole genome shotgun (WGS) entry which is preliminary data.</text>
</comment>
<dbReference type="RefSeq" id="WP_145895353.1">
    <property type="nucleotide sequence ID" value="NZ_VOBQ01000019.1"/>
</dbReference>
<reference evidence="3 4" key="1">
    <citation type="submission" date="2019-07" db="EMBL/GenBank/DDBJ databases">
        <title>Caenimonas sedimenti sp. nov., isolated from activated sludge.</title>
        <authorList>
            <person name="Xu J."/>
        </authorList>
    </citation>
    <scope>NUCLEOTIDE SEQUENCE [LARGE SCALE GENOMIC DNA]</scope>
    <source>
        <strain evidence="3 4">HX-9-20</strain>
    </source>
</reference>
<keyword evidence="4" id="KW-1185">Reference proteome</keyword>
<accession>A0A562ZJD5</accession>
<dbReference type="Gene3D" id="1.10.1530.10">
    <property type="match status" value="1"/>
</dbReference>
<dbReference type="PANTHER" id="PTHR11091">
    <property type="entry name" value="OXIDOREDUCTASE-RELATED"/>
    <property type="match status" value="1"/>
</dbReference>
<protein>
    <submittedName>
        <fullName evidence="3">Ldh family oxidoreductase</fullName>
    </submittedName>
</protein>
<dbReference type="InterPro" id="IPR043144">
    <property type="entry name" value="Mal/L-sulf/L-lact_DH-like_ah"/>
</dbReference>
<keyword evidence="2" id="KW-0560">Oxidoreductase</keyword>
<dbReference type="PANTHER" id="PTHR11091:SF0">
    <property type="entry name" value="MALATE DEHYDROGENASE"/>
    <property type="match status" value="1"/>
</dbReference>
<dbReference type="Pfam" id="PF02615">
    <property type="entry name" value="Ldh_2"/>
    <property type="match status" value="1"/>
</dbReference>
<dbReference type="InterPro" id="IPR003767">
    <property type="entry name" value="Malate/L-lactate_DH-like"/>
</dbReference>
<dbReference type="EMBL" id="VOBQ01000019">
    <property type="protein sequence ID" value="TWO68438.1"/>
    <property type="molecule type" value="Genomic_DNA"/>
</dbReference>
<proteinExistence type="inferred from homology"/>
<dbReference type="Gene3D" id="3.30.1370.60">
    <property type="entry name" value="Hypothetical oxidoreductase yiak, domain 2"/>
    <property type="match status" value="1"/>
</dbReference>
<organism evidence="3 4">
    <name type="scientific">Caenimonas sedimenti</name>
    <dbReference type="NCBI Taxonomy" id="2596921"/>
    <lineage>
        <taxon>Bacteria</taxon>
        <taxon>Pseudomonadati</taxon>
        <taxon>Pseudomonadota</taxon>
        <taxon>Betaproteobacteria</taxon>
        <taxon>Burkholderiales</taxon>
        <taxon>Comamonadaceae</taxon>
        <taxon>Caenimonas</taxon>
    </lineage>
</organism>
<dbReference type="InterPro" id="IPR036111">
    <property type="entry name" value="Mal/L-sulfo/L-lacto_DH-like_sf"/>
</dbReference>
<gene>
    <name evidence="3" type="ORF">FN976_22665</name>
</gene>
<dbReference type="Proteomes" id="UP000318199">
    <property type="component" value="Unassembled WGS sequence"/>
</dbReference>
<name>A0A562ZJD5_9BURK</name>
<dbReference type="OrthoDB" id="924592at2"/>
<evidence type="ECO:0000313" key="3">
    <source>
        <dbReference type="EMBL" id="TWO68438.1"/>
    </source>
</evidence>
<dbReference type="GO" id="GO:0016491">
    <property type="term" value="F:oxidoreductase activity"/>
    <property type="evidence" value="ECO:0007669"/>
    <property type="project" value="UniProtKB-KW"/>
</dbReference>
<evidence type="ECO:0000256" key="1">
    <source>
        <dbReference type="ARBA" id="ARBA00006056"/>
    </source>
</evidence>